<dbReference type="Gene3D" id="1.10.340.70">
    <property type="match status" value="1"/>
</dbReference>
<accession>A0A225W054</accession>
<keyword evidence="3" id="KW-1185">Reference proteome</keyword>
<proteinExistence type="predicted"/>
<organism evidence="2 3">
    <name type="scientific">Phytophthora megakarya</name>
    <dbReference type="NCBI Taxonomy" id="4795"/>
    <lineage>
        <taxon>Eukaryota</taxon>
        <taxon>Sar</taxon>
        <taxon>Stramenopiles</taxon>
        <taxon>Oomycota</taxon>
        <taxon>Peronosporomycetes</taxon>
        <taxon>Peronosporales</taxon>
        <taxon>Peronosporaceae</taxon>
        <taxon>Phytophthora</taxon>
    </lineage>
</organism>
<sequence length="146" mass="16279">MGADTTREHLDKIAEELIPTKGPVKPPRIVSIDLILDGALPELIILYTQGYILNDAEYDGLLKGFGMTIFRYIQDLVVVDASIIVVQQLQLADSLALLSHSDALDNLMLLVPSSLREDILNYAHEDFLDGHQGITRTHEKLHSDFN</sequence>
<dbReference type="EMBL" id="NBNE01002213">
    <property type="protein sequence ID" value="OWZ11141.1"/>
    <property type="molecule type" value="Genomic_DNA"/>
</dbReference>
<reference evidence="3" key="1">
    <citation type="submission" date="2017-03" db="EMBL/GenBank/DDBJ databases">
        <title>Phytopthora megakarya and P. palmivora, two closely related causual agents of cacao black pod achieved similar genome size and gene model numbers by different mechanisms.</title>
        <authorList>
            <person name="Ali S."/>
            <person name="Shao J."/>
            <person name="Larry D.J."/>
            <person name="Kronmiller B."/>
            <person name="Shen D."/>
            <person name="Strem M.D."/>
            <person name="Melnick R.L."/>
            <person name="Guiltinan M.J."/>
            <person name="Tyler B.M."/>
            <person name="Meinhardt L.W."/>
            <person name="Bailey B.A."/>
        </authorList>
    </citation>
    <scope>NUCLEOTIDE SEQUENCE [LARGE SCALE GENOMIC DNA]</scope>
    <source>
        <strain evidence="3">zdho120</strain>
    </source>
</reference>
<dbReference type="Pfam" id="PF17921">
    <property type="entry name" value="Integrase_H2C2"/>
    <property type="match status" value="1"/>
</dbReference>
<feature type="domain" description="Integrase zinc-binding" evidence="1">
    <location>
        <begin position="111"/>
        <end position="145"/>
    </location>
</feature>
<evidence type="ECO:0000313" key="2">
    <source>
        <dbReference type="EMBL" id="OWZ11141.1"/>
    </source>
</evidence>
<evidence type="ECO:0000313" key="3">
    <source>
        <dbReference type="Proteomes" id="UP000198211"/>
    </source>
</evidence>
<dbReference type="InterPro" id="IPR041588">
    <property type="entry name" value="Integrase_H2C2"/>
</dbReference>
<protein>
    <recommendedName>
        <fullName evidence="1">Integrase zinc-binding domain-containing protein</fullName>
    </recommendedName>
</protein>
<dbReference type="Proteomes" id="UP000198211">
    <property type="component" value="Unassembled WGS sequence"/>
</dbReference>
<dbReference type="AlphaFoldDB" id="A0A225W054"/>
<name>A0A225W054_9STRA</name>
<comment type="caution">
    <text evidence="2">The sequence shown here is derived from an EMBL/GenBank/DDBJ whole genome shotgun (WGS) entry which is preliminary data.</text>
</comment>
<evidence type="ECO:0000259" key="1">
    <source>
        <dbReference type="Pfam" id="PF17921"/>
    </source>
</evidence>
<gene>
    <name evidence="2" type="ORF">PHMEG_00015883</name>
</gene>